<gene>
    <name evidence="2" type="ORF">RCG21_17210</name>
</gene>
<keyword evidence="2" id="KW-0540">Nuclease</keyword>
<feature type="domain" description="HNH" evidence="1">
    <location>
        <begin position="264"/>
        <end position="319"/>
    </location>
</feature>
<dbReference type="RefSeq" id="WP_308913458.1">
    <property type="nucleotide sequence ID" value="NZ_JAVGVR010000001.1"/>
</dbReference>
<dbReference type="InterPro" id="IPR003615">
    <property type="entry name" value="HNH_nuc"/>
</dbReference>
<dbReference type="SUPFAM" id="SSF88697">
    <property type="entry name" value="PUA domain-like"/>
    <property type="match status" value="1"/>
</dbReference>
<dbReference type="EMBL" id="JAVGVR010000001">
    <property type="protein sequence ID" value="MDQ6598072.1"/>
    <property type="molecule type" value="Genomic_DNA"/>
</dbReference>
<dbReference type="InterPro" id="IPR015947">
    <property type="entry name" value="PUA-like_sf"/>
</dbReference>
<evidence type="ECO:0000313" key="2">
    <source>
        <dbReference type="EMBL" id="MDQ6598072.1"/>
    </source>
</evidence>
<dbReference type="Gene3D" id="1.10.30.50">
    <property type="match status" value="1"/>
</dbReference>
<dbReference type="AlphaFoldDB" id="A0AA90QZG0"/>
<dbReference type="InterPro" id="IPR002711">
    <property type="entry name" value="HNH"/>
</dbReference>
<accession>A0AA90QZG0</accession>
<keyword evidence="2" id="KW-0255">Endonuclease</keyword>
<dbReference type="GO" id="GO:0003676">
    <property type="term" value="F:nucleic acid binding"/>
    <property type="evidence" value="ECO:0007669"/>
    <property type="project" value="InterPro"/>
</dbReference>
<dbReference type="GO" id="GO:0008270">
    <property type="term" value="F:zinc ion binding"/>
    <property type="evidence" value="ECO:0007669"/>
    <property type="project" value="InterPro"/>
</dbReference>
<comment type="caution">
    <text evidence="2">The sequence shown here is derived from an EMBL/GenBank/DDBJ whole genome shotgun (WGS) entry which is preliminary data.</text>
</comment>
<protein>
    <submittedName>
        <fullName evidence="2">HNH endonuclease</fullName>
    </submittedName>
</protein>
<dbReference type="GO" id="GO:0004519">
    <property type="term" value="F:endonuclease activity"/>
    <property type="evidence" value="ECO:0007669"/>
    <property type="project" value="UniProtKB-KW"/>
</dbReference>
<reference evidence="2" key="1">
    <citation type="submission" date="2023-08" db="EMBL/GenBank/DDBJ databases">
        <title>Nitrogen cycling bacteria in agricultural field soils.</title>
        <authorList>
            <person name="Jang J."/>
        </authorList>
    </citation>
    <scope>NUCLEOTIDE SEQUENCE</scope>
    <source>
        <strain evidence="2">PS3-36</strain>
    </source>
</reference>
<dbReference type="Proteomes" id="UP001178888">
    <property type="component" value="Unassembled WGS sequence"/>
</dbReference>
<proteinExistence type="predicted"/>
<evidence type="ECO:0000259" key="1">
    <source>
        <dbReference type="Pfam" id="PF01844"/>
    </source>
</evidence>
<keyword evidence="2" id="KW-0378">Hydrolase</keyword>
<dbReference type="CDD" id="cd00085">
    <property type="entry name" value="HNHc"/>
    <property type="match status" value="1"/>
</dbReference>
<sequence length="350" mass="41311">MASPITIIKNDKLLFEATNIQEAARFLEEHLNTSKYKFYDSIERGYVYSIPYNFKGDEYRFVAPEEVAANRRQELEESDHKNARRIWLVSNNPEEFELARAYSECETLEWKRSRNFENGDILFLYVSGNVQQVCFKVEIIQGIVPPNEVKYNKMFWKDLKKFEESKGGKWTRFRFLDKVDTPELSLTKLREYGLKSNVQGPLKLNGELRDYIMSFFEKDLTEGYYPDEVHDNLEEGMRKTVMVNIYERNPIARKRCMDHYGVQCQICDLNFEDTYGEVGKDFIHVHHIIPLHEIQQGYIVDPINDLIPVCPNCHAMLHRKENGEYLTIEQLKERIISNRKLLQIKGNLVI</sequence>
<dbReference type="Pfam" id="PF01844">
    <property type="entry name" value="HNH"/>
    <property type="match status" value="1"/>
</dbReference>
<keyword evidence="3" id="KW-1185">Reference proteome</keyword>
<evidence type="ECO:0000313" key="3">
    <source>
        <dbReference type="Proteomes" id="UP001178888"/>
    </source>
</evidence>
<name>A0AA90QZG0_9BACI</name>
<organism evidence="2 3">
    <name type="scientific">Bacillus salipaludis</name>
    <dbReference type="NCBI Taxonomy" id="2547811"/>
    <lineage>
        <taxon>Bacteria</taxon>
        <taxon>Bacillati</taxon>
        <taxon>Bacillota</taxon>
        <taxon>Bacilli</taxon>
        <taxon>Bacillales</taxon>
        <taxon>Bacillaceae</taxon>
        <taxon>Bacillus</taxon>
    </lineage>
</organism>